<dbReference type="Pfam" id="PF08479">
    <property type="entry name" value="POTRA_2"/>
    <property type="match status" value="1"/>
</dbReference>
<feature type="chain" id="PRO_5046270236" evidence="9">
    <location>
        <begin position="25"/>
        <end position="553"/>
    </location>
</feature>
<comment type="caution">
    <text evidence="11">The sequence shown here is derived from an EMBL/GenBank/DDBJ whole genome shotgun (WGS) entry which is preliminary data.</text>
</comment>
<dbReference type="InterPro" id="IPR005565">
    <property type="entry name" value="Hemolysn_activator_HlyB_C"/>
</dbReference>
<evidence type="ECO:0000256" key="3">
    <source>
        <dbReference type="ARBA" id="ARBA00022448"/>
    </source>
</evidence>
<evidence type="ECO:0000256" key="2">
    <source>
        <dbReference type="ARBA" id="ARBA00009055"/>
    </source>
</evidence>
<keyword evidence="12" id="KW-1185">Reference proteome</keyword>
<keyword evidence="5" id="KW-0812">Transmembrane</keyword>
<evidence type="ECO:0000313" key="11">
    <source>
        <dbReference type="EMBL" id="MCO5979028.1"/>
    </source>
</evidence>
<evidence type="ECO:0000256" key="7">
    <source>
        <dbReference type="ARBA" id="ARBA00023136"/>
    </source>
</evidence>
<keyword evidence="6" id="KW-0653">Protein transport</keyword>
<keyword evidence="7" id="KW-0472">Membrane</keyword>
<protein>
    <submittedName>
        <fullName evidence="11">ShlB/FhaC/HecB family hemolysin secretion/activation protein</fullName>
    </submittedName>
</protein>
<name>A0ABT1BS69_9BURK</name>
<keyword evidence="8" id="KW-0998">Cell outer membrane</keyword>
<dbReference type="PANTHER" id="PTHR34597:SF1">
    <property type="entry name" value="HEME_HEMOPEXIN TRANSPORTER PROTEIN HUXB"/>
    <property type="match status" value="1"/>
</dbReference>
<evidence type="ECO:0000313" key="12">
    <source>
        <dbReference type="Proteomes" id="UP001204851"/>
    </source>
</evidence>
<dbReference type="Proteomes" id="UP001204851">
    <property type="component" value="Unassembled WGS sequence"/>
</dbReference>
<evidence type="ECO:0000259" key="10">
    <source>
        <dbReference type="PROSITE" id="PS51779"/>
    </source>
</evidence>
<dbReference type="InterPro" id="IPR013686">
    <property type="entry name" value="Polypept-transport_assoc_ShlB"/>
</dbReference>
<comment type="subcellular location">
    <subcellularLocation>
        <location evidence="1">Cell outer membrane</location>
    </subcellularLocation>
</comment>
<dbReference type="PROSITE" id="PS51779">
    <property type="entry name" value="POTRA"/>
    <property type="match status" value="1"/>
</dbReference>
<dbReference type="RefSeq" id="WP_252771989.1">
    <property type="nucleotide sequence ID" value="NZ_JAMXMC010000015.1"/>
</dbReference>
<evidence type="ECO:0000256" key="6">
    <source>
        <dbReference type="ARBA" id="ARBA00022927"/>
    </source>
</evidence>
<dbReference type="Gene3D" id="2.40.160.50">
    <property type="entry name" value="membrane protein fhac: a member of the omp85/tpsb transporter family"/>
    <property type="match status" value="1"/>
</dbReference>
<proteinExistence type="inferred from homology"/>
<gene>
    <name evidence="11" type="ORF">M0L44_20195</name>
</gene>
<dbReference type="InterPro" id="IPR051544">
    <property type="entry name" value="TPS_OM_transporter"/>
</dbReference>
<dbReference type="EMBL" id="JAMXMC010000015">
    <property type="protein sequence ID" value="MCO5979028.1"/>
    <property type="molecule type" value="Genomic_DNA"/>
</dbReference>
<evidence type="ECO:0000256" key="8">
    <source>
        <dbReference type="ARBA" id="ARBA00023237"/>
    </source>
</evidence>
<evidence type="ECO:0000256" key="4">
    <source>
        <dbReference type="ARBA" id="ARBA00022452"/>
    </source>
</evidence>
<organism evidence="11 12">
    <name type="scientific">Ideonella oryzae</name>
    <dbReference type="NCBI Taxonomy" id="2937441"/>
    <lineage>
        <taxon>Bacteria</taxon>
        <taxon>Pseudomonadati</taxon>
        <taxon>Pseudomonadota</taxon>
        <taxon>Betaproteobacteria</taxon>
        <taxon>Burkholderiales</taxon>
        <taxon>Sphaerotilaceae</taxon>
        <taxon>Ideonella</taxon>
    </lineage>
</organism>
<reference evidence="11 12" key="1">
    <citation type="submission" date="2022-06" db="EMBL/GenBank/DDBJ databases">
        <title>Ideonella sp. NS12-5 Genome sequencing and assembly.</title>
        <authorList>
            <person name="Jung Y."/>
        </authorList>
    </citation>
    <scope>NUCLEOTIDE SEQUENCE [LARGE SCALE GENOMIC DNA]</scope>
    <source>
        <strain evidence="11 12">NS12-5</strain>
    </source>
</reference>
<dbReference type="InterPro" id="IPR034746">
    <property type="entry name" value="POTRA"/>
</dbReference>
<sequence length="553" mass="58335">MTTGSMRHPLTLSVLTLLTGSALAAGPDAGQLLKDLQTLPRQAPAAASSPLTIEQATLAPVAEGGPRVTVRQVRITGATVFPEAELQALLADGLKQPLSLAGLQALAARITQHYRQAGYLVARAYLPAQKVSGDTVEIAVVEGRLDRVVPHDTVGLGGDALRPLEALRPGELLRSDRMESVLLALHELPGAQVSATLRPGQAVGSSELLVDVAPGASFEGGLDLDNQGNDATGAVRAGARLAWNNPLGLGDQLSLRAQVSESDQHALMAGYQLPVGLDGGRVGLAVTAMDYRLGKDFAVLDADGQASTVSVYWRQPLLRSRAATLYASAQLDDKHLLDRIHSVGTRTEQHILTPTFSLQAQWQDSWLAQPASSRASLSAQVGDVRLDATSRALDAAGARTAAGFVKLGLDAQRWQALAPAWTLMLSARGQMADNNLPSAEKMTLGGAQGVRAYPEGEASGDRGWLGSAELGWQLLPGWQAVAFADAGVVQVNSHAWDAAADNRRRLAGAGLGGRWAEGPWSASVDAAWAVDHESVAITPQRHPRVWARLAWQF</sequence>
<evidence type="ECO:0000256" key="9">
    <source>
        <dbReference type="SAM" id="SignalP"/>
    </source>
</evidence>
<keyword evidence="9" id="KW-0732">Signal</keyword>
<keyword evidence="4" id="KW-1134">Transmembrane beta strand</keyword>
<feature type="signal peptide" evidence="9">
    <location>
        <begin position="1"/>
        <end position="24"/>
    </location>
</feature>
<accession>A0ABT1BS69</accession>
<evidence type="ECO:0000256" key="1">
    <source>
        <dbReference type="ARBA" id="ARBA00004442"/>
    </source>
</evidence>
<dbReference type="Pfam" id="PF03865">
    <property type="entry name" value="ShlB"/>
    <property type="match status" value="1"/>
</dbReference>
<feature type="domain" description="POTRA" evidence="10">
    <location>
        <begin position="68"/>
        <end position="143"/>
    </location>
</feature>
<dbReference type="PANTHER" id="PTHR34597">
    <property type="entry name" value="SLR1661 PROTEIN"/>
    <property type="match status" value="1"/>
</dbReference>
<dbReference type="Gene3D" id="3.10.20.310">
    <property type="entry name" value="membrane protein fhac"/>
    <property type="match status" value="1"/>
</dbReference>
<keyword evidence="3" id="KW-0813">Transport</keyword>
<evidence type="ECO:0000256" key="5">
    <source>
        <dbReference type="ARBA" id="ARBA00022692"/>
    </source>
</evidence>
<comment type="similarity">
    <text evidence="2">Belongs to the TPS (TC 1.B.20) family.</text>
</comment>